<feature type="domain" description="PNPLA" evidence="6">
    <location>
        <begin position="111"/>
        <end position="382"/>
    </location>
</feature>
<feature type="short sequence motif" description="GXSXG" evidence="4">
    <location>
        <begin position="205"/>
        <end position="209"/>
    </location>
</feature>
<dbReference type="PROSITE" id="PS51635">
    <property type="entry name" value="PNPLA"/>
    <property type="match status" value="1"/>
</dbReference>
<dbReference type="PANTHER" id="PTHR24185">
    <property type="entry name" value="CALCIUM-INDEPENDENT PHOSPHOLIPASE A2-GAMMA"/>
    <property type="match status" value="1"/>
</dbReference>
<feature type="compositionally biased region" description="Polar residues" evidence="5">
    <location>
        <begin position="75"/>
        <end position="96"/>
    </location>
</feature>
<proteinExistence type="predicted"/>
<dbReference type="InterPro" id="IPR002641">
    <property type="entry name" value="PNPLA_dom"/>
</dbReference>
<evidence type="ECO:0000256" key="5">
    <source>
        <dbReference type="SAM" id="MobiDB-lite"/>
    </source>
</evidence>
<dbReference type="InterPro" id="IPR016035">
    <property type="entry name" value="Acyl_Trfase/lysoPLipase"/>
</dbReference>
<dbReference type="Proteomes" id="UP001590950">
    <property type="component" value="Unassembled WGS sequence"/>
</dbReference>
<keyword evidence="1 4" id="KW-0378">Hydrolase</keyword>
<sequence>MDPRTSLDSSHNGLEPTGEVSRLSGYPDLPEADPGHASCGETGFTGRTSLPWPPNSAMVGPDTQQPRELNRAKTTKTSPQQNQEQNRQSTWETQKSAPFEETEVWDEKMILSLDGGGIRGYSALLILRELMRAIGRLEKAYRDGPNGPLDPAESSYHPLSPDTRTITDPDLHDNQNAVEPVRLAASTKTETSPWLPCHYFDYVAGTSTGGLIGIMIGRLRMSIDDCISEYEQLGGKVFGRPRHVHLRSPLFFPRDKYASRRLRNVVSDVVKRRVPKESFFPGGTNFAFDENRCRTVVVAWQKQPPPGADKVYLFRSYKNLRKGADKKTRLFDRNPALAHDIPIWQVARATSAAPTYFRPMVIDGREYLDGGFGTNNPCEEIYAEVKKMNNHSKNCIATILSVGTGKNNENSRFVGTGLTRYLNYNNFARKWAADAEQPHGRMLEKAETESFNYFRLNVDEGLGPMKLDEWKATSRLRTRLEKVMGKLGSSKDANSTKTTEAGYVNRQQAQEQAESHVHTQNGTIAEGTASRGIPQTQEAQTEILPNSAYVDLDSGIEMSSLEATTPEDEPPLTNPPNNQDDTIHATNFPPQSREDNAAQGKSSKFQAYFQPRKTTLEKIRGYTKTYLETSDVQRDIEKCAGLLVKSRRARAKADPQRWEKACFGAWYQCNVMGCPRGEKEYDGRSALRKHLLDKHKELFPPPDDERIEAKLNSCKIIIH</sequence>
<keyword evidence="3 4" id="KW-0443">Lipid metabolism</keyword>
<feature type="active site" description="Proton acceptor" evidence="4">
    <location>
        <position position="369"/>
    </location>
</feature>
<dbReference type="PANTHER" id="PTHR24185:SF1">
    <property type="entry name" value="CALCIUM-INDEPENDENT PHOSPHOLIPASE A2-GAMMA"/>
    <property type="match status" value="1"/>
</dbReference>
<dbReference type="Gene3D" id="3.40.1090.10">
    <property type="entry name" value="Cytosolic phospholipase A2 catalytic domain"/>
    <property type="match status" value="1"/>
</dbReference>
<feature type="compositionally biased region" description="Polar residues" evidence="5">
    <location>
        <begin position="1"/>
        <end position="12"/>
    </location>
</feature>
<evidence type="ECO:0000256" key="4">
    <source>
        <dbReference type="PROSITE-ProRule" id="PRU01161"/>
    </source>
</evidence>
<name>A0ABR4AM73_9LECA</name>
<evidence type="ECO:0000313" key="8">
    <source>
        <dbReference type="Proteomes" id="UP001590950"/>
    </source>
</evidence>
<evidence type="ECO:0000259" key="6">
    <source>
        <dbReference type="PROSITE" id="PS51635"/>
    </source>
</evidence>
<accession>A0ABR4AM73</accession>
<evidence type="ECO:0000256" key="3">
    <source>
        <dbReference type="ARBA" id="ARBA00023098"/>
    </source>
</evidence>
<keyword evidence="8" id="KW-1185">Reference proteome</keyword>
<dbReference type="SUPFAM" id="SSF52151">
    <property type="entry name" value="FabD/lysophospholipase-like"/>
    <property type="match status" value="1"/>
</dbReference>
<reference evidence="7 8" key="1">
    <citation type="submission" date="2024-09" db="EMBL/GenBank/DDBJ databases">
        <title>Rethinking Asexuality: The Enigmatic Case of Functional Sexual Genes in Lepraria (Stereocaulaceae).</title>
        <authorList>
            <person name="Doellman M."/>
            <person name="Sun Y."/>
            <person name="Barcenas-Pena A."/>
            <person name="Lumbsch H.T."/>
            <person name="Grewe F."/>
        </authorList>
    </citation>
    <scope>NUCLEOTIDE SEQUENCE [LARGE SCALE GENOMIC DNA]</scope>
    <source>
        <strain evidence="7 8">Mercado 3170</strain>
    </source>
</reference>
<gene>
    <name evidence="7" type="ORF">N7G274_000861</name>
</gene>
<feature type="compositionally biased region" description="Polar residues" evidence="5">
    <location>
        <begin position="575"/>
        <end position="590"/>
    </location>
</feature>
<evidence type="ECO:0000256" key="2">
    <source>
        <dbReference type="ARBA" id="ARBA00022963"/>
    </source>
</evidence>
<dbReference type="Pfam" id="PF01734">
    <property type="entry name" value="Patatin"/>
    <property type="match status" value="1"/>
</dbReference>
<feature type="short sequence motif" description="GXGXXG" evidence="4">
    <location>
        <begin position="115"/>
        <end position="120"/>
    </location>
</feature>
<evidence type="ECO:0000256" key="1">
    <source>
        <dbReference type="ARBA" id="ARBA00022801"/>
    </source>
</evidence>
<feature type="short sequence motif" description="DGA/G" evidence="4">
    <location>
        <begin position="369"/>
        <end position="371"/>
    </location>
</feature>
<protein>
    <recommendedName>
        <fullName evidence="6">PNPLA domain-containing protein</fullName>
    </recommendedName>
</protein>
<feature type="region of interest" description="Disordered" evidence="5">
    <location>
        <begin position="1"/>
        <end position="99"/>
    </location>
</feature>
<comment type="caution">
    <text evidence="7">The sequence shown here is derived from an EMBL/GenBank/DDBJ whole genome shotgun (WGS) entry which is preliminary data.</text>
</comment>
<feature type="active site" description="Nucleophile" evidence="4">
    <location>
        <position position="207"/>
    </location>
</feature>
<feature type="region of interest" description="Disordered" evidence="5">
    <location>
        <begin position="562"/>
        <end position="606"/>
    </location>
</feature>
<keyword evidence="2 4" id="KW-0442">Lipid degradation</keyword>
<dbReference type="EMBL" id="JBEFKJ010000003">
    <property type="protein sequence ID" value="KAL2046843.1"/>
    <property type="molecule type" value="Genomic_DNA"/>
</dbReference>
<evidence type="ECO:0000313" key="7">
    <source>
        <dbReference type="EMBL" id="KAL2046843.1"/>
    </source>
</evidence>
<organism evidence="7 8">
    <name type="scientific">Stereocaulon virgatum</name>
    <dbReference type="NCBI Taxonomy" id="373712"/>
    <lineage>
        <taxon>Eukaryota</taxon>
        <taxon>Fungi</taxon>
        <taxon>Dikarya</taxon>
        <taxon>Ascomycota</taxon>
        <taxon>Pezizomycotina</taxon>
        <taxon>Lecanoromycetes</taxon>
        <taxon>OSLEUM clade</taxon>
        <taxon>Lecanoromycetidae</taxon>
        <taxon>Lecanorales</taxon>
        <taxon>Lecanorineae</taxon>
        <taxon>Stereocaulaceae</taxon>
        <taxon>Stereocaulon</taxon>
    </lineage>
</organism>